<keyword evidence="3" id="KW-0732">Signal</keyword>
<dbReference type="SMART" id="SM01318">
    <property type="entry name" value="SVWC"/>
    <property type="match status" value="1"/>
</dbReference>
<name>F5AW43_PENVA</name>
<evidence type="ECO:0000256" key="2">
    <source>
        <dbReference type="ARBA" id="ARBA00022525"/>
    </source>
</evidence>
<dbReference type="EMBL" id="HQ541159">
    <property type="protein sequence ID" value="AEB54792.1"/>
    <property type="molecule type" value="mRNA"/>
</dbReference>
<dbReference type="GO" id="GO:0005576">
    <property type="term" value="C:extracellular region"/>
    <property type="evidence" value="ECO:0007669"/>
    <property type="project" value="UniProtKB-SubCell"/>
</dbReference>
<organism evidence="5">
    <name type="scientific">Penaeus vannamei</name>
    <name type="common">Whiteleg shrimp</name>
    <name type="synonym">Litopenaeus vannamei</name>
    <dbReference type="NCBI Taxonomy" id="6689"/>
    <lineage>
        <taxon>Eukaryota</taxon>
        <taxon>Metazoa</taxon>
        <taxon>Ecdysozoa</taxon>
        <taxon>Arthropoda</taxon>
        <taxon>Crustacea</taxon>
        <taxon>Multicrustacea</taxon>
        <taxon>Malacostraca</taxon>
        <taxon>Eumalacostraca</taxon>
        <taxon>Eucarida</taxon>
        <taxon>Decapoda</taxon>
        <taxon>Dendrobranchiata</taxon>
        <taxon>Penaeoidea</taxon>
        <taxon>Penaeidae</taxon>
        <taxon>Penaeus</taxon>
    </lineage>
</organism>
<dbReference type="InterPro" id="IPR029277">
    <property type="entry name" value="SVWC_dom"/>
</dbReference>
<keyword evidence="2" id="KW-0964">Secreted</keyword>
<dbReference type="OrthoDB" id="6358171at2759"/>
<evidence type="ECO:0000256" key="3">
    <source>
        <dbReference type="SAM" id="SignalP"/>
    </source>
</evidence>
<comment type="subcellular location">
    <subcellularLocation>
        <location evidence="1">Secreted</location>
    </subcellularLocation>
</comment>
<dbReference type="Pfam" id="PF15430">
    <property type="entry name" value="SVWC"/>
    <property type="match status" value="1"/>
</dbReference>
<feature type="domain" description="Single" evidence="4">
    <location>
        <begin position="36"/>
        <end position="104"/>
    </location>
</feature>
<feature type="chain" id="PRO_5003321524" evidence="3">
    <location>
        <begin position="20"/>
        <end position="105"/>
    </location>
</feature>
<sequence length="105" mass="11342">MASLLRILSLLAVVGASFAAAYIGPAEVHKDFPGKCYIASIGAVLPLGYSLQVRSVCETKTCIEQSGDLYLEEIGCGLVVQYENCRVVEDKSKPHPYCCPNLECN</sequence>
<reference evidence="5" key="1">
    <citation type="submission" date="2010-11" db="EMBL/GenBank/DDBJ databases">
        <authorList>
            <person name="Chen Y.-H."/>
            <person name="Jia X.-T."/>
            <person name="He J.-G."/>
        </authorList>
    </citation>
    <scope>NUCLEOTIDE SEQUENCE</scope>
</reference>
<dbReference type="InterPro" id="IPR053308">
    <property type="entry name" value="Vago-like"/>
</dbReference>
<evidence type="ECO:0000256" key="1">
    <source>
        <dbReference type="ARBA" id="ARBA00004613"/>
    </source>
</evidence>
<evidence type="ECO:0000259" key="4">
    <source>
        <dbReference type="SMART" id="SM01318"/>
    </source>
</evidence>
<feature type="signal peptide" evidence="3">
    <location>
        <begin position="1"/>
        <end position="19"/>
    </location>
</feature>
<dbReference type="PANTHER" id="PTHR39957:SF1">
    <property type="entry name" value="AT09846P1-RELATED"/>
    <property type="match status" value="1"/>
</dbReference>
<dbReference type="PANTHER" id="PTHR39957">
    <property type="entry name" value="AT09846P1-RELATED"/>
    <property type="match status" value="1"/>
</dbReference>
<accession>F5AW43</accession>
<dbReference type="AlphaFoldDB" id="F5AW43"/>
<reference evidence="5" key="2">
    <citation type="journal article" date="2011" name="Dev. Comp. Immunol.">
        <title>Identification and functional characterization of Dicer2 and five single VWC domain proteins of Litopenaeus vannamei.</title>
        <authorList>
            <person name="Chen Y.H."/>
            <person name="Jia X.T."/>
            <person name="Zhao L."/>
            <person name="Li C.Z."/>
            <person name="Zhang S."/>
            <person name="Chen Y.G."/>
            <person name="Weng S.P."/>
            <person name="He J.G."/>
        </authorList>
    </citation>
    <scope>NUCLEOTIDE SEQUENCE</scope>
</reference>
<proteinExistence type="evidence at transcript level"/>
<protein>
    <submittedName>
        <fullName evidence="5">Single VWC domain protein 2</fullName>
    </submittedName>
</protein>
<evidence type="ECO:0000313" key="5">
    <source>
        <dbReference type="EMBL" id="AEB54792.1"/>
    </source>
</evidence>